<comment type="caution">
    <text evidence="1">The sequence shown here is derived from an EMBL/GenBank/DDBJ whole genome shotgun (WGS) entry which is preliminary data.</text>
</comment>
<reference evidence="1 2" key="1">
    <citation type="submission" date="2022-06" db="EMBL/GenBank/DDBJ databases">
        <authorList>
            <person name="Jeon C.O."/>
        </authorList>
    </citation>
    <scope>NUCLEOTIDE SEQUENCE [LARGE SCALE GENOMIC DNA]</scope>
    <source>
        <strain evidence="1 2">KCTC 13943</strain>
    </source>
</reference>
<evidence type="ECO:0000313" key="2">
    <source>
        <dbReference type="Proteomes" id="UP001523262"/>
    </source>
</evidence>
<name>A0ABT0WAD3_9BACI</name>
<evidence type="ECO:0000313" key="1">
    <source>
        <dbReference type="EMBL" id="MCM2532538.1"/>
    </source>
</evidence>
<keyword evidence="2" id="KW-1185">Reference proteome</keyword>
<sequence>MGKQITVIETVSKELEGVEIAKYLLSIGIKETTSIKKVDVKGKESG</sequence>
<dbReference type="Proteomes" id="UP001523262">
    <property type="component" value="Unassembled WGS sequence"/>
</dbReference>
<accession>A0ABT0WAD3</accession>
<dbReference type="EMBL" id="JAMQCR010000001">
    <property type="protein sequence ID" value="MCM2532538.1"/>
    <property type="molecule type" value="Genomic_DNA"/>
</dbReference>
<proteinExistence type="predicted"/>
<protein>
    <submittedName>
        <fullName evidence="1">Uncharacterized protein</fullName>
    </submittedName>
</protein>
<gene>
    <name evidence="1" type="ORF">NDK43_09270</name>
</gene>
<organism evidence="1 2">
    <name type="scientific">Neobacillus pocheonensis</name>
    <dbReference type="NCBI Taxonomy" id="363869"/>
    <lineage>
        <taxon>Bacteria</taxon>
        <taxon>Bacillati</taxon>
        <taxon>Bacillota</taxon>
        <taxon>Bacilli</taxon>
        <taxon>Bacillales</taxon>
        <taxon>Bacillaceae</taxon>
        <taxon>Neobacillus</taxon>
    </lineage>
</organism>